<protein>
    <recommendedName>
        <fullName evidence="1">Vacuolar ATPase assembly protein VMA22</fullName>
    </recommendedName>
</protein>
<gene>
    <name evidence="3" type="ORF">SLEP1_g51589</name>
</gene>
<keyword evidence="4" id="KW-1185">Reference proteome</keyword>
<proteinExistence type="predicted"/>
<evidence type="ECO:0000313" key="4">
    <source>
        <dbReference type="Proteomes" id="UP001054252"/>
    </source>
</evidence>
<organism evidence="3 4">
    <name type="scientific">Rubroshorea leprosula</name>
    <dbReference type="NCBI Taxonomy" id="152421"/>
    <lineage>
        <taxon>Eukaryota</taxon>
        <taxon>Viridiplantae</taxon>
        <taxon>Streptophyta</taxon>
        <taxon>Embryophyta</taxon>
        <taxon>Tracheophyta</taxon>
        <taxon>Spermatophyta</taxon>
        <taxon>Magnoliopsida</taxon>
        <taxon>eudicotyledons</taxon>
        <taxon>Gunneridae</taxon>
        <taxon>Pentapetalae</taxon>
        <taxon>rosids</taxon>
        <taxon>malvids</taxon>
        <taxon>Malvales</taxon>
        <taxon>Dipterocarpaceae</taxon>
        <taxon>Rubroshorea</taxon>
    </lineage>
</organism>
<evidence type="ECO:0000256" key="2">
    <source>
        <dbReference type="SAM" id="MobiDB-lite"/>
    </source>
</evidence>
<feature type="compositionally biased region" description="Acidic residues" evidence="2">
    <location>
        <begin position="11"/>
        <end position="26"/>
    </location>
</feature>
<dbReference type="PANTHER" id="PTHR31996:SF2">
    <property type="entry name" value="COILED-COIL DOMAIN-CONTAINING PROTEIN 115"/>
    <property type="match status" value="1"/>
</dbReference>
<feature type="region of interest" description="Disordered" evidence="2">
    <location>
        <begin position="1"/>
        <end position="27"/>
    </location>
</feature>
<comment type="caution">
    <text evidence="3">The sequence shown here is derived from an EMBL/GenBank/DDBJ whole genome shotgun (WGS) entry which is preliminary data.</text>
</comment>
<reference evidence="3 4" key="1">
    <citation type="journal article" date="2021" name="Commun. Biol.">
        <title>The genome of Shorea leprosula (Dipterocarpaceae) highlights the ecological relevance of drought in aseasonal tropical rainforests.</title>
        <authorList>
            <person name="Ng K.K.S."/>
            <person name="Kobayashi M.J."/>
            <person name="Fawcett J.A."/>
            <person name="Hatakeyama M."/>
            <person name="Paape T."/>
            <person name="Ng C.H."/>
            <person name="Ang C.C."/>
            <person name="Tnah L.H."/>
            <person name="Lee C.T."/>
            <person name="Nishiyama T."/>
            <person name="Sese J."/>
            <person name="O'Brien M.J."/>
            <person name="Copetti D."/>
            <person name="Mohd Noor M.I."/>
            <person name="Ong R.C."/>
            <person name="Putra M."/>
            <person name="Sireger I.Z."/>
            <person name="Indrioko S."/>
            <person name="Kosugi Y."/>
            <person name="Izuno A."/>
            <person name="Isagi Y."/>
            <person name="Lee S.L."/>
            <person name="Shimizu K.K."/>
        </authorList>
    </citation>
    <scope>NUCLEOTIDE SEQUENCE [LARGE SCALE GENOMIC DNA]</scope>
    <source>
        <strain evidence="3">214</strain>
    </source>
</reference>
<accession>A0AAV5M4J6</accession>
<dbReference type="PANTHER" id="PTHR31996">
    <property type="entry name" value="COILED-COIL DOMAIN-CONTAINING PROTEIN 115"/>
    <property type="match status" value="1"/>
</dbReference>
<dbReference type="EMBL" id="BPVZ01000181">
    <property type="protein sequence ID" value="GKV44402.1"/>
    <property type="molecule type" value="Genomic_DNA"/>
</dbReference>
<dbReference type="Pfam" id="PF21730">
    <property type="entry name" value="Vma22_CCDC115"/>
    <property type="match status" value="1"/>
</dbReference>
<dbReference type="Proteomes" id="UP001054252">
    <property type="component" value="Unassembled WGS sequence"/>
</dbReference>
<dbReference type="AlphaFoldDB" id="A0AAV5M4J6"/>
<dbReference type="GO" id="GO:0051082">
    <property type="term" value="F:unfolded protein binding"/>
    <property type="evidence" value="ECO:0007669"/>
    <property type="project" value="TreeGrafter"/>
</dbReference>
<dbReference type="InterPro" id="IPR040357">
    <property type="entry name" value="Vma22/CCDC115"/>
</dbReference>
<name>A0AAV5M4J6_9ROSI</name>
<feature type="compositionally biased region" description="Basic and acidic residues" evidence="2">
    <location>
        <begin position="1"/>
        <end position="10"/>
    </location>
</feature>
<evidence type="ECO:0000313" key="3">
    <source>
        <dbReference type="EMBL" id="GKV44402.1"/>
    </source>
</evidence>
<sequence length="232" mass="26193">MEVQEERQSFDDGDEDPKEEQPEVVEELQQKLQEVELGGRDAKVLRFLDSVDDYLTLIESLSSTLRQGWLELASARHSMGASRISTVLLDLKVHSAATSLHVDYGEKGDSVEGRPHFTLCKWVSSKNRKCSPEDENHRENKLHPQLRYRGNLQLHEEETLPQDRATHKVDDQVEKERKKSLSVFGALVSPKLRAAQLTFEGALETLVEIANMRAAMLSAFDQVQKELGGTQG</sequence>
<evidence type="ECO:0000256" key="1">
    <source>
        <dbReference type="ARBA" id="ARBA00093634"/>
    </source>
</evidence>
<dbReference type="GO" id="GO:0070072">
    <property type="term" value="P:vacuolar proton-transporting V-type ATPase complex assembly"/>
    <property type="evidence" value="ECO:0007669"/>
    <property type="project" value="InterPro"/>
</dbReference>